<dbReference type="Gene3D" id="2.40.170.20">
    <property type="entry name" value="TonB-dependent receptor, beta-barrel domain"/>
    <property type="match status" value="1"/>
</dbReference>
<keyword evidence="7" id="KW-0406">Ion transport</keyword>
<feature type="domain" description="TonB-dependent receptor-like beta-barrel" evidence="13">
    <location>
        <begin position="279"/>
        <end position="724"/>
    </location>
</feature>
<keyword evidence="8 12" id="KW-0798">TonB box</keyword>
<evidence type="ECO:0000256" key="10">
    <source>
        <dbReference type="ARBA" id="ARBA00023237"/>
    </source>
</evidence>
<evidence type="ECO:0000256" key="5">
    <source>
        <dbReference type="ARBA" id="ARBA00022692"/>
    </source>
</evidence>
<evidence type="ECO:0000256" key="3">
    <source>
        <dbReference type="ARBA" id="ARBA00022452"/>
    </source>
</evidence>
<keyword evidence="10 11" id="KW-0998">Cell outer membrane</keyword>
<evidence type="ECO:0000256" key="9">
    <source>
        <dbReference type="ARBA" id="ARBA00023136"/>
    </source>
</evidence>
<dbReference type="InterPro" id="IPR036942">
    <property type="entry name" value="Beta-barrel_TonB_sf"/>
</dbReference>
<evidence type="ECO:0000259" key="14">
    <source>
        <dbReference type="Pfam" id="PF07715"/>
    </source>
</evidence>
<keyword evidence="16" id="KW-1185">Reference proteome</keyword>
<accession>A0A9J6RM31</accession>
<feature type="domain" description="TonB-dependent receptor plug" evidence="14">
    <location>
        <begin position="52"/>
        <end position="159"/>
    </location>
</feature>
<evidence type="ECO:0000256" key="7">
    <source>
        <dbReference type="ARBA" id="ARBA00023065"/>
    </source>
</evidence>
<dbReference type="Pfam" id="PF00593">
    <property type="entry name" value="TonB_dep_Rec_b-barrel"/>
    <property type="match status" value="1"/>
</dbReference>
<dbReference type="RefSeq" id="WP_258331394.1">
    <property type="nucleotide sequence ID" value="NZ_JAPTGG010000006.1"/>
</dbReference>
<name>A0A9J6RM31_9GAMM</name>
<proteinExistence type="inferred from homology"/>
<evidence type="ECO:0000256" key="1">
    <source>
        <dbReference type="ARBA" id="ARBA00004571"/>
    </source>
</evidence>
<evidence type="ECO:0000313" key="16">
    <source>
        <dbReference type="Proteomes" id="UP001069090"/>
    </source>
</evidence>
<evidence type="ECO:0000313" key="15">
    <source>
        <dbReference type="EMBL" id="MCZ0865247.1"/>
    </source>
</evidence>
<comment type="similarity">
    <text evidence="11 12">Belongs to the TonB-dependent receptor family.</text>
</comment>
<comment type="subcellular location">
    <subcellularLocation>
        <location evidence="1 11">Cell outer membrane</location>
        <topology evidence="1 11">Multi-pass membrane protein</topology>
    </subcellularLocation>
</comment>
<keyword evidence="5 11" id="KW-0812">Transmembrane</keyword>
<organism evidence="15 16">
    <name type="scientific">Dasania phycosphaerae</name>
    <dbReference type="NCBI Taxonomy" id="2950436"/>
    <lineage>
        <taxon>Bacteria</taxon>
        <taxon>Pseudomonadati</taxon>
        <taxon>Pseudomonadota</taxon>
        <taxon>Gammaproteobacteria</taxon>
        <taxon>Cellvibrionales</taxon>
        <taxon>Spongiibacteraceae</taxon>
        <taxon>Dasania</taxon>
    </lineage>
</organism>
<dbReference type="Proteomes" id="UP001069090">
    <property type="component" value="Unassembled WGS sequence"/>
</dbReference>
<dbReference type="InterPro" id="IPR012910">
    <property type="entry name" value="Plug_dom"/>
</dbReference>
<dbReference type="PANTHER" id="PTHR32552">
    <property type="entry name" value="FERRICHROME IRON RECEPTOR-RELATED"/>
    <property type="match status" value="1"/>
</dbReference>
<evidence type="ECO:0000256" key="4">
    <source>
        <dbReference type="ARBA" id="ARBA00022496"/>
    </source>
</evidence>
<keyword evidence="4" id="KW-0410">Iron transport</keyword>
<dbReference type="PANTHER" id="PTHR32552:SF81">
    <property type="entry name" value="TONB-DEPENDENT OUTER MEMBRANE RECEPTOR"/>
    <property type="match status" value="1"/>
</dbReference>
<evidence type="ECO:0000256" key="12">
    <source>
        <dbReference type="RuleBase" id="RU003357"/>
    </source>
</evidence>
<keyword evidence="9 11" id="KW-0472">Membrane</keyword>
<keyword evidence="3 11" id="KW-1134">Transmembrane beta strand</keyword>
<dbReference type="Pfam" id="PF07715">
    <property type="entry name" value="Plug"/>
    <property type="match status" value="1"/>
</dbReference>
<protein>
    <submittedName>
        <fullName evidence="15">TonB-dependent receptor</fullName>
    </submittedName>
</protein>
<dbReference type="EMBL" id="JAPTGG010000006">
    <property type="protein sequence ID" value="MCZ0865247.1"/>
    <property type="molecule type" value="Genomic_DNA"/>
</dbReference>
<dbReference type="AlphaFoldDB" id="A0A9J6RM31"/>
<dbReference type="GO" id="GO:0009279">
    <property type="term" value="C:cell outer membrane"/>
    <property type="evidence" value="ECO:0007669"/>
    <property type="project" value="UniProtKB-SubCell"/>
</dbReference>
<dbReference type="CDD" id="cd01347">
    <property type="entry name" value="ligand_gated_channel"/>
    <property type="match status" value="1"/>
</dbReference>
<evidence type="ECO:0000256" key="8">
    <source>
        <dbReference type="ARBA" id="ARBA00023077"/>
    </source>
</evidence>
<evidence type="ECO:0000256" key="6">
    <source>
        <dbReference type="ARBA" id="ARBA00023004"/>
    </source>
</evidence>
<dbReference type="SUPFAM" id="SSF56935">
    <property type="entry name" value="Porins"/>
    <property type="match status" value="1"/>
</dbReference>
<dbReference type="InterPro" id="IPR000531">
    <property type="entry name" value="Beta-barrel_TonB"/>
</dbReference>
<keyword evidence="2 11" id="KW-0813">Transport</keyword>
<sequence>MTKHHQPKARLNYLAATIAALAATHINPVVAEQKKLALEEVVVTARHKSESLQSTPVAVSAFSESLMKDANIAGLDDIAGRVPGFQMNAYNAAEPELFMRGIGSDIESAGAAAAIGIYIDGVYISRGTGATGDLFDLERVEVLRGPQGTLYGKNVVGGAVNFITKKPSLEGSEGSVEVTLGDYDLFETKAYYNTPLSDNVAAKVAGTTLVRDGYGKNRHTGNDVDDAERYSLRGQVLVQPNADLEIVLSADGSHSNGKPRVKHIAYSEGRNQAFISDDEREDFSSVDGFEKSRTEGLSLRADWNTDAGTFTSITAYRQNDYSIYENAAAGLVDDSQVFDPWGDPANNTVASPEELAMLQPDDQWLSLKDENSHQFSQEFRFASNTGDKIHWQAGAFFMREDIARLESVDYWFDTQWGTTAGNVSNTTDNTTDSVAIFGQITYDLSDKLSVTTGLRWSEDEKDFSGSASGRRFDNWDNLHEDINGNRVASYNFKTKDSWDEWTPSLTVDYQATDDVFLYFAYAKGYKAGGYNGEGMEKEIEAITPFEPETAVNHEFGFKTQWLDNRIQVNGAIFLTDYEDIQNQVWVSTGENTPDNLQVLNGSGEAKGAELEFTVLVTEQFSIMGSYGYLDAKFTDDLLVDDENLKGNDMRRSPEHSFNLATSYDWQVGDNTANFRIDYRYQDEYFFDNSNNPLTQVDSEYSIDASLKLTSSDDSWSVKLWGKNLTDELNVASTTIYAAWDDTVFNVYHPPRTYGVTFNYNF</sequence>
<gene>
    <name evidence="15" type="ORF">O0V09_08555</name>
</gene>
<evidence type="ECO:0000256" key="2">
    <source>
        <dbReference type="ARBA" id="ARBA00022448"/>
    </source>
</evidence>
<evidence type="ECO:0000256" key="11">
    <source>
        <dbReference type="PROSITE-ProRule" id="PRU01360"/>
    </source>
</evidence>
<keyword evidence="15" id="KW-0675">Receptor</keyword>
<dbReference type="PROSITE" id="PS52016">
    <property type="entry name" value="TONB_DEPENDENT_REC_3"/>
    <property type="match status" value="1"/>
</dbReference>
<reference evidence="15 16" key="1">
    <citation type="submission" date="2022-12" db="EMBL/GenBank/DDBJ databases">
        <title>Dasania phycosphaerae sp. nov., isolated from particulate material of the south coast of Korea.</title>
        <authorList>
            <person name="Jiang Y."/>
        </authorList>
    </citation>
    <scope>NUCLEOTIDE SEQUENCE [LARGE SCALE GENOMIC DNA]</scope>
    <source>
        <strain evidence="15 16">GY-19</strain>
    </source>
</reference>
<dbReference type="InterPro" id="IPR039426">
    <property type="entry name" value="TonB-dep_rcpt-like"/>
</dbReference>
<comment type="caution">
    <text evidence="15">The sequence shown here is derived from an EMBL/GenBank/DDBJ whole genome shotgun (WGS) entry which is preliminary data.</text>
</comment>
<dbReference type="GO" id="GO:0006826">
    <property type="term" value="P:iron ion transport"/>
    <property type="evidence" value="ECO:0007669"/>
    <property type="project" value="UniProtKB-KW"/>
</dbReference>
<keyword evidence="6" id="KW-0408">Iron</keyword>
<evidence type="ECO:0000259" key="13">
    <source>
        <dbReference type="Pfam" id="PF00593"/>
    </source>
</evidence>